<dbReference type="RefSeq" id="WP_117963893.1">
    <property type="nucleotide sequence ID" value="NZ_QRUJ01000001.1"/>
</dbReference>
<dbReference type="AlphaFoldDB" id="A0A395V134"/>
<dbReference type="InterPro" id="IPR010540">
    <property type="entry name" value="CmpB_TMEM229"/>
</dbReference>
<gene>
    <name evidence="2" type="ORF">DWY38_00400</name>
</gene>
<organism evidence="2 3">
    <name type="scientific">Agathobacter rectalis</name>
    <dbReference type="NCBI Taxonomy" id="39491"/>
    <lineage>
        <taxon>Bacteria</taxon>
        <taxon>Bacillati</taxon>
        <taxon>Bacillota</taxon>
        <taxon>Clostridia</taxon>
        <taxon>Lachnospirales</taxon>
        <taxon>Lachnospiraceae</taxon>
        <taxon>Agathobacter</taxon>
    </lineage>
</organism>
<feature type="transmembrane region" description="Helical" evidence="1">
    <location>
        <begin position="31"/>
        <end position="49"/>
    </location>
</feature>
<evidence type="ECO:0000313" key="3">
    <source>
        <dbReference type="Proteomes" id="UP000266066"/>
    </source>
</evidence>
<sequence length="147" mass="17087">MKSIIKYPMLFLFGGSIYYLLEIIFRGYSFPAMVACGGLCFIICGAINEKNRCMPLVLQQLVAAAGITAIEFLFGLVLNVLLGLHMWDYSNMPGNILGQICPQFTVLWFFLSALGIFLDDYIRWAFFREEKPHYHLFRKKEERRKRK</sequence>
<evidence type="ECO:0000313" key="2">
    <source>
        <dbReference type="EMBL" id="RGR56848.1"/>
    </source>
</evidence>
<dbReference type="EMBL" id="QRUJ01000001">
    <property type="protein sequence ID" value="RGR56848.1"/>
    <property type="molecule type" value="Genomic_DNA"/>
</dbReference>
<protein>
    <recommendedName>
        <fullName evidence="4">ABC transporter permease</fullName>
    </recommendedName>
</protein>
<dbReference type="Pfam" id="PF06541">
    <property type="entry name" value="ABC_trans_CmpB"/>
    <property type="match status" value="1"/>
</dbReference>
<dbReference type="Proteomes" id="UP000266066">
    <property type="component" value="Unassembled WGS sequence"/>
</dbReference>
<feature type="transmembrane region" description="Helical" evidence="1">
    <location>
        <begin position="7"/>
        <end position="25"/>
    </location>
</feature>
<proteinExistence type="predicted"/>
<comment type="caution">
    <text evidence="2">The sequence shown here is derived from an EMBL/GenBank/DDBJ whole genome shotgun (WGS) entry which is preliminary data.</text>
</comment>
<evidence type="ECO:0008006" key="4">
    <source>
        <dbReference type="Google" id="ProtNLM"/>
    </source>
</evidence>
<name>A0A395V134_9FIRM</name>
<evidence type="ECO:0000256" key="1">
    <source>
        <dbReference type="SAM" id="Phobius"/>
    </source>
</evidence>
<keyword evidence="1" id="KW-0472">Membrane</keyword>
<keyword evidence="1" id="KW-1133">Transmembrane helix</keyword>
<reference evidence="2 3" key="1">
    <citation type="submission" date="2018-08" db="EMBL/GenBank/DDBJ databases">
        <title>A genome reference for cultivated species of the human gut microbiota.</title>
        <authorList>
            <person name="Zou Y."/>
            <person name="Xue W."/>
            <person name="Luo G."/>
        </authorList>
    </citation>
    <scope>NUCLEOTIDE SEQUENCE [LARGE SCALE GENOMIC DNA]</scope>
    <source>
        <strain evidence="2 3">AF25-15</strain>
    </source>
</reference>
<feature type="transmembrane region" description="Helical" evidence="1">
    <location>
        <begin position="61"/>
        <end position="84"/>
    </location>
</feature>
<feature type="transmembrane region" description="Helical" evidence="1">
    <location>
        <begin position="96"/>
        <end position="118"/>
    </location>
</feature>
<accession>A0A395V134</accession>
<keyword evidence="1" id="KW-0812">Transmembrane</keyword>